<evidence type="ECO:0000313" key="3">
    <source>
        <dbReference type="EMBL" id="EPF16339.1"/>
    </source>
</evidence>
<evidence type="ECO:0000259" key="2">
    <source>
        <dbReference type="PROSITE" id="PS50905"/>
    </source>
</evidence>
<accession>S3JT34</accession>
<name>S3JT34_9ENTR</name>
<dbReference type="EMBL" id="ATDT01000023">
    <property type="protein sequence ID" value="EPF16339.1"/>
    <property type="molecule type" value="Genomic_DNA"/>
</dbReference>
<sequence length="172" mass="19400">MNKDVNMPAASLIQRLNAQINREFYSSHLCLHLSAWCTQHSLTGSANFLRSQAQNNVTHMMRVFNFMKQSGGMPSVGTMPPPKCECLNLEELFQQTLDDYYLRHDTLSGLKEEARAANAGKVESFLVSLSKEQDRDGKILLAILEQLKEAKSAGLCMNQADRKLLELIDRCH</sequence>
<dbReference type="AlphaFoldDB" id="S3JT34"/>
<evidence type="ECO:0000313" key="4">
    <source>
        <dbReference type="Proteomes" id="UP000014585"/>
    </source>
</evidence>
<dbReference type="InterPro" id="IPR012347">
    <property type="entry name" value="Ferritin-like"/>
</dbReference>
<evidence type="ECO:0000256" key="1">
    <source>
        <dbReference type="ARBA" id="ARBA00006950"/>
    </source>
</evidence>
<dbReference type="InterPro" id="IPR009040">
    <property type="entry name" value="Ferritin-like_diiron"/>
</dbReference>
<dbReference type="InterPro" id="IPR008331">
    <property type="entry name" value="Ferritin_DPS_dom"/>
</dbReference>
<dbReference type="InterPro" id="IPR041719">
    <property type="entry name" value="Ferritin_prok"/>
</dbReference>
<dbReference type="Gene3D" id="1.20.1260.10">
    <property type="match status" value="1"/>
</dbReference>
<dbReference type="GO" id="GO:0008199">
    <property type="term" value="F:ferric iron binding"/>
    <property type="evidence" value="ECO:0007669"/>
    <property type="project" value="InterPro"/>
</dbReference>
<dbReference type="PROSITE" id="PS50905">
    <property type="entry name" value="FERRITIN_LIKE"/>
    <property type="match status" value="1"/>
</dbReference>
<dbReference type="HOGENOM" id="CLU_065681_1_3_6"/>
<dbReference type="Proteomes" id="UP000014585">
    <property type="component" value="Unassembled WGS sequence"/>
</dbReference>
<gene>
    <name evidence="3" type="ORF">HMPREF0201_02696</name>
</gene>
<comment type="similarity">
    <text evidence="1">Belongs to the ferritin family. Prokaryotic subfamily.</text>
</comment>
<dbReference type="Pfam" id="PF00210">
    <property type="entry name" value="Ferritin"/>
    <property type="match status" value="1"/>
</dbReference>
<organism evidence="3 4">
    <name type="scientific">Cedecea davisae DSM 4568</name>
    <dbReference type="NCBI Taxonomy" id="566551"/>
    <lineage>
        <taxon>Bacteria</taxon>
        <taxon>Pseudomonadati</taxon>
        <taxon>Pseudomonadota</taxon>
        <taxon>Gammaproteobacteria</taxon>
        <taxon>Enterobacterales</taxon>
        <taxon>Enterobacteriaceae</taxon>
        <taxon>Cedecea</taxon>
    </lineage>
</organism>
<proteinExistence type="inferred from homology"/>
<protein>
    <submittedName>
        <fullName evidence="3">Ferritin-like protein</fullName>
    </submittedName>
</protein>
<dbReference type="STRING" id="566551.HMPREF0201_02696"/>
<dbReference type="PATRIC" id="fig|566551.4.peg.2474"/>
<dbReference type="CDD" id="cd01055">
    <property type="entry name" value="Nonheme_Ferritin"/>
    <property type="match status" value="1"/>
</dbReference>
<dbReference type="InterPro" id="IPR009078">
    <property type="entry name" value="Ferritin-like_SF"/>
</dbReference>
<dbReference type="NCBIfam" id="NF011597">
    <property type="entry name" value="PRK15022.1"/>
    <property type="match status" value="1"/>
</dbReference>
<feature type="domain" description="Ferritin-like diiron" evidence="2">
    <location>
        <begin position="6"/>
        <end position="151"/>
    </location>
</feature>
<comment type="caution">
    <text evidence="3">The sequence shown here is derived from an EMBL/GenBank/DDBJ whole genome shotgun (WGS) entry which is preliminary data.</text>
</comment>
<reference evidence="3 4" key="1">
    <citation type="submission" date="2013-04" db="EMBL/GenBank/DDBJ databases">
        <authorList>
            <person name="Weinstock G."/>
            <person name="Sodergren E."/>
            <person name="Lobos E.A."/>
            <person name="Fulton L."/>
            <person name="Fulton R."/>
            <person name="Courtney L."/>
            <person name="Fronick C."/>
            <person name="O'Laughlin M."/>
            <person name="Godfrey J."/>
            <person name="Wilson R.M."/>
            <person name="Miner T."/>
            <person name="Farmer C."/>
            <person name="Delehaunty K."/>
            <person name="Cordes M."/>
            <person name="Minx P."/>
            <person name="Tomlinson C."/>
            <person name="Chen J."/>
            <person name="Wollam A."/>
            <person name="Pepin K.H."/>
            <person name="Palsikar V.B."/>
            <person name="Zhang X."/>
            <person name="Suruliraj S."/>
            <person name="Perna N.T."/>
            <person name="Plunkett G."/>
            <person name="Warren W."/>
            <person name="Mitreva M."/>
            <person name="Mardis E.R."/>
            <person name="Wilson R.K."/>
        </authorList>
    </citation>
    <scope>NUCLEOTIDE SEQUENCE [LARGE SCALE GENOMIC DNA]</scope>
    <source>
        <strain evidence="3 4">DSM 4568</strain>
    </source>
</reference>
<dbReference type="SUPFAM" id="SSF47240">
    <property type="entry name" value="Ferritin-like"/>
    <property type="match status" value="1"/>
</dbReference>